<comment type="caution">
    <text evidence="7">The sequence shown here is derived from an EMBL/GenBank/DDBJ whole genome shotgun (WGS) entry which is preliminary data.</text>
</comment>
<dbReference type="GO" id="GO:0051537">
    <property type="term" value="F:2 iron, 2 sulfur cluster binding"/>
    <property type="evidence" value="ECO:0007669"/>
    <property type="project" value="UniProtKB-KW"/>
</dbReference>
<reference evidence="7 8" key="1">
    <citation type="submission" date="2015-09" db="EMBL/GenBank/DDBJ databases">
        <title>Draft genome sequence of Kouleothrix aurantiaca JCM 19913.</title>
        <authorList>
            <person name="Hemp J."/>
        </authorList>
    </citation>
    <scope>NUCLEOTIDE SEQUENCE [LARGE SCALE GENOMIC DNA]</scope>
    <source>
        <strain evidence="7 8">COM-B</strain>
    </source>
</reference>
<dbReference type="PROSITE" id="PS51296">
    <property type="entry name" value="RIESKE"/>
    <property type="match status" value="1"/>
</dbReference>
<dbReference type="PANTHER" id="PTHR11178">
    <property type="entry name" value="IRON-SULFUR CLUSTER SCAFFOLD PROTEIN NFU-RELATED"/>
    <property type="match status" value="1"/>
</dbReference>
<keyword evidence="8" id="KW-1185">Reference proteome</keyword>
<evidence type="ECO:0000256" key="2">
    <source>
        <dbReference type="ARBA" id="ARBA00022723"/>
    </source>
</evidence>
<dbReference type="SUPFAM" id="SSF50022">
    <property type="entry name" value="ISP domain"/>
    <property type="match status" value="1"/>
</dbReference>
<dbReference type="GO" id="GO:0016705">
    <property type="term" value="F:oxidoreductase activity, acting on paired donors, with incorporation or reduction of molecular oxygen"/>
    <property type="evidence" value="ECO:0007669"/>
    <property type="project" value="UniProtKB-ARBA"/>
</dbReference>
<dbReference type="AlphaFoldDB" id="A0A0P9DN58"/>
<evidence type="ECO:0000256" key="5">
    <source>
        <dbReference type="ARBA" id="ARBA00049958"/>
    </source>
</evidence>
<evidence type="ECO:0000313" key="7">
    <source>
        <dbReference type="EMBL" id="KPV51540.1"/>
    </source>
</evidence>
<evidence type="ECO:0000259" key="6">
    <source>
        <dbReference type="PROSITE" id="PS51296"/>
    </source>
</evidence>
<evidence type="ECO:0000256" key="3">
    <source>
        <dbReference type="ARBA" id="ARBA00023004"/>
    </source>
</evidence>
<dbReference type="CDD" id="cd03467">
    <property type="entry name" value="Rieske"/>
    <property type="match status" value="1"/>
</dbReference>
<dbReference type="Pfam" id="PF00355">
    <property type="entry name" value="Rieske"/>
    <property type="match status" value="1"/>
</dbReference>
<keyword evidence="1" id="KW-0001">2Fe-2S</keyword>
<keyword evidence="3" id="KW-0408">Iron</keyword>
<proteinExistence type="predicted"/>
<protein>
    <recommendedName>
        <fullName evidence="6">Rieske domain-containing protein</fullName>
    </recommendedName>
</protein>
<dbReference type="GO" id="GO:0016226">
    <property type="term" value="P:iron-sulfur cluster assembly"/>
    <property type="evidence" value="ECO:0007669"/>
    <property type="project" value="InterPro"/>
</dbReference>
<dbReference type="InterPro" id="IPR001075">
    <property type="entry name" value="NIF_FeS_clus_asmbl_NifU_C"/>
</dbReference>
<organism evidence="7 8">
    <name type="scientific">Kouleothrix aurantiaca</name>
    <dbReference type="NCBI Taxonomy" id="186479"/>
    <lineage>
        <taxon>Bacteria</taxon>
        <taxon>Bacillati</taxon>
        <taxon>Chloroflexota</taxon>
        <taxon>Chloroflexia</taxon>
        <taxon>Chloroflexales</taxon>
        <taxon>Roseiflexineae</taxon>
        <taxon>Roseiflexaceae</taxon>
        <taxon>Kouleothrix</taxon>
    </lineage>
</organism>
<dbReference type="SUPFAM" id="SSF117916">
    <property type="entry name" value="Fe-S cluster assembly (FSCA) domain-like"/>
    <property type="match status" value="1"/>
</dbReference>
<keyword evidence="2" id="KW-0479">Metal-binding</keyword>
<evidence type="ECO:0000256" key="4">
    <source>
        <dbReference type="ARBA" id="ARBA00023014"/>
    </source>
</evidence>
<evidence type="ECO:0000313" key="8">
    <source>
        <dbReference type="Proteomes" id="UP000050509"/>
    </source>
</evidence>
<dbReference type="GO" id="GO:0005506">
    <property type="term" value="F:iron ion binding"/>
    <property type="evidence" value="ECO:0007669"/>
    <property type="project" value="InterPro"/>
</dbReference>
<name>A0A0P9DN58_9CHLR</name>
<dbReference type="InterPro" id="IPR034904">
    <property type="entry name" value="FSCA_dom_sf"/>
</dbReference>
<dbReference type="Pfam" id="PF01106">
    <property type="entry name" value="NifU"/>
    <property type="match status" value="1"/>
</dbReference>
<dbReference type="Proteomes" id="UP000050509">
    <property type="component" value="Unassembled WGS sequence"/>
</dbReference>
<dbReference type="InterPro" id="IPR036922">
    <property type="entry name" value="Rieske_2Fe-2S_sf"/>
</dbReference>
<gene>
    <name evidence="7" type="ORF">SE17_20595</name>
</gene>
<keyword evidence="4" id="KW-0411">Iron-sulfur</keyword>
<dbReference type="Gene3D" id="2.102.10.10">
    <property type="entry name" value="Rieske [2Fe-2S] iron-sulphur domain"/>
    <property type="match status" value="1"/>
</dbReference>
<sequence length="293" mass="31526">MGATMDFEQLAEQVDRLTEEVLRIEDEGARESAIRLKEAVEAIHREALVQIVRRLKEDDATLAALRELAREPAVRMVLMLHELIKPPLGTRVQPALDEVRPYIHSHGGDVELVELVDGTARLRLSGACQGCPGSTMTLRNGVEQALRRHAPELVGIELVEEERAAGALIALDAISVAGSAARLPDPAGGWRLAMPLAQLSAAGVTRAEIDGVDVLLAQPNGKLVCYRNVCAHMSMPLDAGEVSNGVLTCPWHGFQYDLESGECLTAPEVQLEPVPVRARAGIVEVRLAGVASL</sequence>
<accession>A0A0P9DN58</accession>
<dbReference type="PATRIC" id="fig|186479.3.peg.10573"/>
<evidence type="ECO:0000256" key="1">
    <source>
        <dbReference type="ARBA" id="ARBA00022714"/>
    </source>
</evidence>
<dbReference type="GO" id="GO:0004497">
    <property type="term" value="F:monooxygenase activity"/>
    <property type="evidence" value="ECO:0007669"/>
    <property type="project" value="UniProtKB-ARBA"/>
</dbReference>
<comment type="function">
    <text evidence="5">May be involved in the formation or repair of [Fe-S] clusters present in iron-sulfur proteins.</text>
</comment>
<dbReference type="Gene3D" id="3.30.300.130">
    <property type="entry name" value="Fe-S cluster assembly (FSCA)"/>
    <property type="match status" value="1"/>
</dbReference>
<dbReference type="InterPro" id="IPR017941">
    <property type="entry name" value="Rieske_2Fe-2S"/>
</dbReference>
<dbReference type="EMBL" id="LJCR01000871">
    <property type="protein sequence ID" value="KPV51540.1"/>
    <property type="molecule type" value="Genomic_DNA"/>
</dbReference>
<feature type="domain" description="Rieske" evidence="6">
    <location>
        <begin position="191"/>
        <end position="285"/>
    </location>
</feature>